<evidence type="ECO:0000313" key="1">
    <source>
        <dbReference type="EMBL" id="PCK24164.1"/>
    </source>
</evidence>
<reference evidence="1 2" key="1">
    <citation type="submission" date="2017-07" db="EMBL/GenBank/DDBJ databases">
        <title>Draft sequence of Rhodococcus enclensis 23b-28.</title>
        <authorList>
            <person name="Besaury L."/>
            <person name="Sancelme M."/>
            <person name="Amato P."/>
            <person name="Lallement A."/>
            <person name="Delort A.-M."/>
        </authorList>
    </citation>
    <scope>NUCLEOTIDE SEQUENCE [LARGE SCALE GENOMIC DNA]</scope>
    <source>
        <strain evidence="1 2">23b-28</strain>
    </source>
</reference>
<sequence length="379" mass="40711">MANLDEAELAASIVAAFEARPELIERLADAVAGRIAEALAAGDSARTSHRAESTWQTDETRVETLLEWVKTSPRKLIDGDRHAWASAIVGASGASDPRGVLEWALGNDCATSHWRSREAPIPAPHPTRSGAPKAGPYSQMLAEFRLAESESGAVIVAGIDRLISAVINTVRTYGVVGDVTPTTAWRRNAMAVLRIRDVEEASGAISWAMKHKPHWKSNIQGMPTERTFQKLYADYRTAGAGFDPVRDGGEHAEAIKELSRGWSCYLGKLLKNGEVPVRGVTYRRIWEVLTGSDGGASVPVADVKAVILWILAPDAGRARFYVQGDDFPSIEKIRKVMVDMASGSIRTRNSIGAGVNETNTLAGDSVAAVGSTTVTVRGI</sequence>
<gene>
    <name evidence="1" type="ORF">CHR55_27370</name>
</gene>
<proteinExistence type="predicted"/>
<protein>
    <submittedName>
        <fullName evidence="1">Uncharacterized protein</fullName>
    </submittedName>
</protein>
<comment type="caution">
    <text evidence="1">The sequence shown here is derived from an EMBL/GenBank/DDBJ whole genome shotgun (WGS) entry which is preliminary data.</text>
</comment>
<dbReference type="AlphaFoldDB" id="A0A2A5J3H9"/>
<dbReference type="Proteomes" id="UP000230886">
    <property type="component" value="Unassembled WGS sequence"/>
</dbReference>
<dbReference type="EMBL" id="NOVD01000036">
    <property type="protein sequence ID" value="PCK24164.1"/>
    <property type="molecule type" value="Genomic_DNA"/>
</dbReference>
<name>A0A2A5J3H9_RHOSG</name>
<accession>A0A2A5J3H9</accession>
<dbReference type="RefSeq" id="WP_099698537.1">
    <property type="nucleotide sequence ID" value="NZ_NOVD01000036.1"/>
</dbReference>
<evidence type="ECO:0000313" key="2">
    <source>
        <dbReference type="Proteomes" id="UP000230886"/>
    </source>
</evidence>
<organism evidence="1 2">
    <name type="scientific">Rhodococcus qingshengii</name>
    <dbReference type="NCBI Taxonomy" id="334542"/>
    <lineage>
        <taxon>Bacteria</taxon>
        <taxon>Bacillati</taxon>
        <taxon>Actinomycetota</taxon>
        <taxon>Actinomycetes</taxon>
        <taxon>Mycobacteriales</taxon>
        <taxon>Nocardiaceae</taxon>
        <taxon>Rhodococcus</taxon>
        <taxon>Rhodococcus erythropolis group</taxon>
    </lineage>
</organism>